<keyword evidence="2" id="KW-1185">Reference proteome</keyword>
<proteinExistence type="predicted"/>
<sequence>MEIVVIGLWQILCSVMNVNGQRLHVNELIHRIHWPVDGPAPWFETPDSLYIIANLGSTTVLPLYLYSDRPGGTLVIDHLTEQQYFIQLQLNDGCLIPPLHVQWIHHRTDRVSNWVDSYQNRIADWNTRVVRNRK</sequence>
<comment type="caution">
    <text evidence="1">The sequence shown here is derived from an EMBL/GenBank/DDBJ whole genome shotgun (WGS) entry which is preliminary data.</text>
</comment>
<gene>
    <name evidence="1" type="ORF">M9H77_22791</name>
</gene>
<dbReference type="Proteomes" id="UP001060085">
    <property type="component" value="Linkage Group LG05"/>
</dbReference>
<name>A0ACC0AU46_CATRO</name>
<accession>A0ACC0AU46</accession>
<organism evidence="1 2">
    <name type="scientific">Catharanthus roseus</name>
    <name type="common">Madagascar periwinkle</name>
    <name type="synonym">Vinca rosea</name>
    <dbReference type="NCBI Taxonomy" id="4058"/>
    <lineage>
        <taxon>Eukaryota</taxon>
        <taxon>Viridiplantae</taxon>
        <taxon>Streptophyta</taxon>
        <taxon>Embryophyta</taxon>
        <taxon>Tracheophyta</taxon>
        <taxon>Spermatophyta</taxon>
        <taxon>Magnoliopsida</taxon>
        <taxon>eudicotyledons</taxon>
        <taxon>Gunneridae</taxon>
        <taxon>Pentapetalae</taxon>
        <taxon>asterids</taxon>
        <taxon>lamiids</taxon>
        <taxon>Gentianales</taxon>
        <taxon>Apocynaceae</taxon>
        <taxon>Rauvolfioideae</taxon>
        <taxon>Vinceae</taxon>
        <taxon>Catharanthinae</taxon>
        <taxon>Catharanthus</taxon>
    </lineage>
</organism>
<dbReference type="EMBL" id="CM044705">
    <property type="protein sequence ID" value="KAI5663468.1"/>
    <property type="molecule type" value="Genomic_DNA"/>
</dbReference>
<evidence type="ECO:0000313" key="1">
    <source>
        <dbReference type="EMBL" id="KAI5663468.1"/>
    </source>
</evidence>
<reference evidence="2" key="1">
    <citation type="journal article" date="2023" name="Nat. Plants">
        <title>Single-cell RNA sequencing provides a high-resolution roadmap for understanding the multicellular compartmentation of specialized metabolism.</title>
        <authorList>
            <person name="Sun S."/>
            <person name="Shen X."/>
            <person name="Li Y."/>
            <person name="Li Y."/>
            <person name="Wang S."/>
            <person name="Li R."/>
            <person name="Zhang H."/>
            <person name="Shen G."/>
            <person name="Guo B."/>
            <person name="Wei J."/>
            <person name="Xu J."/>
            <person name="St-Pierre B."/>
            <person name="Chen S."/>
            <person name="Sun C."/>
        </authorList>
    </citation>
    <scope>NUCLEOTIDE SEQUENCE [LARGE SCALE GENOMIC DNA]</scope>
</reference>
<protein>
    <submittedName>
        <fullName evidence="1">Uncharacterized protein</fullName>
    </submittedName>
</protein>
<evidence type="ECO:0000313" key="2">
    <source>
        <dbReference type="Proteomes" id="UP001060085"/>
    </source>
</evidence>